<dbReference type="PANTHER" id="PTHR13369:SF3">
    <property type="entry name" value="METHYLTRANSFERASE DOMAIN-CONTAINING PROTEIN"/>
    <property type="match status" value="1"/>
</dbReference>
<dbReference type="CDD" id="cd02440">
    <property type="entry name" value="AdoMet_MTases"/>
    <property type="match status" value="1"/>
</dbReference>
<dbReference type="Gene3D" id="3.40.50.150">
    <property type="entry name" value="Vaccinia Virus protein VP39"/>
    <property type="match status" value="1"/>
</dbReference>
<name>A0AAX2H4E4_9PSED</name>
<proteinExistence type="predicted"/>
<dbReference type="SUPFAM" id="SSF53335">
    <property type="entry name" value="S-adenosyl-L-methionine-dependent methyltransferases"/>
    <property type="match status" value="1"/>
</dbReference>
<dbReference type="GO" id="GO:0005737">
    <property type="term" value="C:cytoplasm"/>
    <property type="evidence" value="ECO:0007669"/>
    <property type="project" value="TreeGrafter"/>
</dbReference>
<dbReference type="PANTHER" id="PTHR13369">
    <property type="match status" value="1"/>
</dbReference>
<comment type="caution">
    <text evidence="2">The sequence shown here is derived from an EMBL/GenBank/DDBJ whole genome shotgun (WGS) entry which is preliminary data.</text>
</comment>
<reference evidence="2 3" key="1">
    <citation type="submission" date="2017-08" db="EMBL/GenBank/DDBJ databases">
        <authorList>
            <person name="Chaillou S."/>
        </authorList>
    </citation>
    <scope>NUCLEOTIDE SEQUENCE [LARGE SCALE GENOMIC DNA]</scope>
    <source>
        <strain evidence="2 3">MFPA15A1205</strain>
    </source>
</reference>
<dbReference type="AlphaFoldDB" id="A0AAX2H4E4"/>
<organism evidence="2 3">
    <name type="scientific">Pseudomonas lundensis</name>
    <dbReference type="NCBI Taxonomy" id="86185"/>
    <lineage>
        <taxon>Bacteria</taxon>
        <taxon>Pseudomonadati</taxon>
        <taxon>Pseudomonadota</taxon>
        <taxon>Gammaproteobacteria</taxon>
        <taxon>Pseudomonadales</taxon>
        <taxon>Pseudomonadaceae</taxon>
        <taxon>Pseudomonas</taxon>
    </lineage>
</organism>
<evidence type="ECO:0000313" key="2">
    <source>
        <dbReference type="EMBL" id="SOB50594.1"/>
    </source>
</evidence>
<gene>
    <name evidence="2" type="ORF">PLUA15_180045</name>
</gene>
<dbReference type="InterPro" id="IPR029063">
    <property type="entry name" value="SAM-dependent_MTases_sf"/>
</dbReference>
<evidence type="ECO:0000313" key="3">
    <source>
        <dbReference type="Proteomes" id="UP000219564"/>
    </source>
</evidence>
<dbReference type="InterPro" id="IPR025714">
    <property type="entry name" value="Methyltranfer_dom"/>
</dbReference>
<dbReference type="Proteomes" id="UP000219564">
    <property type="component" value="Unassembled WGS sequence"/>
</dbReference>
<dbReference type="EMBL" id="OBKZ01000010">
    <property type="protein sequence ID" value="SOB50594.1"/>
    <property type="molecule type" value="Genomic_DNA"/>
</dbReference>
<feature type="domain" description="Methyltransferase" evidence="1">
    <location>
        <begin position="193"/>
        <end position="329"/>
    </location>
</feature>
<protein>
    <recommendedName>
        <fullName evidence="1">Methyltransferase domain-containing protein</fullName>
    </recommendedName>
</protein>
<dbReference type="Pfam" id="PF13679">
    <property type="entry name" value="Methyltransf_32"/>
    <property type="match status" value="1"/>
</dbReference>
<evidence type="ECO:0000259" key="1">
    <source>
        <dbReference type="Pfam" id="PF13679"/>
    </source>
</evidence>
<sequence>MAANTPKMAAIPFLISPPASPEALFSMSVTATTAASAPDHRAQFLNLLDTGLAQNSFIKLVLAKYVGPEPELQRVIIKQVTVKDQPCLSFVYRYKTRDITKNLPLDEAVTTIAGLLPQAFKNAHLLTLTDEVQLEYSKKGKSSLFKGKSQHAREVPSAEHNREKNRFLDLTRPFLADLGVTNKQQELIPAMSRKWKQINKFIEVFSHALSSSPLTLDQPVKVVDFGSGKGYLTFAIHDYLRHSLHAEGVVTGVELREDMVTLCNNAAQRLEHPGLSFLHGDVRSFAPTPIDVMIALHACDIATDYAIHMGIRSGAAIIMCSPCCHKQIRLQIQSPALLKPMLQYGLHLGQQAEMVTDSLRALFLEACGYDTKVFEFISLEHTNKNKMILAVKRAEPVDPAQLLVKIQELKAFYGIEEHCLETLLRADGLLK</sequence>
<accession>A0AAX2H4E4</accession>